<protein>
    <submittedName>
        <fullName evidence="1">Nucleotidyltransferase family protein</fullName>
    </submittedName>
</protein>
<evidence type="ECO:0000313" key="2">
    <source>
        <dbReference type="Proteomes" id="UP001139354"/>
    </source>
</evidence>
<dbReference type="Proteomes" id="UP001139354">
    <property type="component" value="Unassembled WGS sequence"/>
</dbReference>
<name>A0A9X1LW99_9MICO</name>
<proteinExistence type="predicted"/>
<sequence>MTRPLNPAVRGILIELARFEPSRDSEVRSALRSLDPAEWGRLFELAGTHRVLANLSRIAAEMTDAPAPSKHLARRLLLMLKRQAAMRRWESQQTIAALRADGIDAAVLKGYVLGIECYPEFYLRETGDLDLLVEPDLLERAAASLQRQGFLTSQVVPATGELESLSPARIEGYRNELQHLGEFTRVTEAGSALTIDLHFRLSTVFDHRAPDTQVFLSHTADDVGGDYRRFAPELFVAHLAYHAWWDTQTLTNVRSGLDLRLFQYSDILLAFRAWDLTCGAVVEWAHRANVLDTATWALWMTSELFGGLAGDDVLDRKLAAEVDRAFTDRWLQRGTDSPIGQWDRLGPSRIFDVDRGAQATAMVIDWLDRHTKRGDVLTWIERD</sequence>
<accession>A0A9X1LW99</accession>
<reference evidence="1" key="1">
    <citation type="submission" date="2021-04" db="EMBL/GenBank/DDBJ databases">
        <title>Microbacterium tenobrionis sp. nov. and Microbacterium allomyrinae sp. nov., isolated from larvae of Tenobrio molitor and Allomyrina dichotoma, respectively.</title>
        <authorList>
            <person name="Lee S.D."/>
        </authorList>
    </citation>
    <scope>NUCLEOTIDE SEQUENCE</scope>
    <source>
        <strain evidence="1">BWT-G7</strain>
    </source>
</reference>
<organism evidence="1 2">
    <name type="scientific">Microbacterium allomyrinae</name>
    <dbReference type="NCBI Taxonomy" id="2830666"/>
    <lineage>
        <taxon>Bacteria</taxon>
        <taxon>Bacillati</taxon>
        <taxon>Actinomycetota</taxon>
        <taxon>Actinomycetes</taxon>
        <taxon>Micrococcales</taxon>
        <taxon>Microbacteriaceae</taxon>
        <taxon>Microbacterium</taxon>
    </lineage>
</organism>
<dbReference type="Pfam" id="PF14907">
    <property type="entry name" value="NTP_transf_5"/>
    <property type="match status" value="1"/>
</dbReference>
<dbReference type="EMBL" id="JAGTTN010000004">
    <property type="protein sequence ID" value="MCC2033219.1"/>
    <property type="molecule type" value="Genomic_DNA"/>
</dbReference>
<dbReference type="AlphaFoldDB" id="A0A9X1LW99"/>
<comment type="caution">
    <text evidence="1">The sequence shown here is derived from an EMBL/GenBank/DDBJ whole genome shotgun (WGS) entry which is preliminary data.</text>
</comment>
<keyword evidence="2" id="KW-1185">Reference proteome</keyword>
<evidence type="ECO:0000313" key="1">
    <source>
        <dbReference type="EMBL" id="MCC2033219.1"/>
    </source>
</evidence>
<gene>
    <name evidence="1" type="ORF">KEC57_13615</name>
</gene>
<dbReference type="InterPro" id="IPR039498">
    <property type="entry name" value="NTP_transf_5"/>
</dbReference>
<dbReference type="RefSeq" id="WP_229385183.1">
    <property type="nucleotide sequence ID" value="NZ_JAGTTN010000004.1"/>
</dbReference>